<evidence type="ECO:0000313" key="22">
    <source>
        <dbReference type="EMBL" id="PND37177.1"/>
    </source>
</evidence>
<dbReference type="PANTHER" id="PTHR45339:SF1">
    <property type="entry name" value="HYBRID SIGNAL TRANSDUCTION HISTIDINE KINASE J"/>
    <property type="match status" value="1"/>
</dbReference>
<dbReference type="PROSITE" id="PS50113">
    <property type="entry name" value="PAC"/>
    <property type="match status" value="1"/>
</dbReference>
<feature type="domain" description="PAC" evidence="21">
    <location>
        <begin position="321"/>
        <end position="375"/>
    </location>
</feature>
<evidence type="ECO:0000313" key="23">
    <source>
        <dbReference type="Proteomes" id="UP000235916"/>
    </source>
</evidence>
<feature type="coiled-coil region" evidence="17">
    <location>
        <begin position="377"/>
        <end position="404"/>
    </location>
</feature>
<evidence type="ECO:0000256" key="16">
    <source>
        <dbReference type="PROSITE-ProRule" id="PRU00169"/>
    </source>
</evidence>
<dbReference type="Gene3D" id="1.10.287.130">
    <property type="match status" value="1"/>
</dbReference>
<evidence type="ECO:0000256" key="7">
    <source>
        <dbReference type="ARBA" id="ARBA00022741"/>
    </source>
</evidence>
<dbReference type="PRINTS" id="PR00344">
    <property type="entry name" value="BCTRLSENSOR"/>
</dbReference>
<evidence type="ECO:0000256" key="6">
    <source>
        <dbReference type="ARBA" id="ARBA00022729"/>
    </source>
</evidence>
<dbReference type="Gene3D" id="3.40.50.2300">
    <property type="match status" value="2"/>
</dbReference>
<feature type="domain" description="Histidine kinase" evidence="19">
    <location>
        <begin position="411"/>
        <end position="632"/>
    </location>
</feature>
<dbReference type="GO" id="GO:0005524">
    <property type="term" value="F:ATP binding"/>
    <property type="evidence" value="ECO:0007669"/>
    <property type="project" value="UniProtKB-KW"/>
</dbReference>
<feature type="modified residue" description="4-aspartylphosphate" evidence="16">
    <location>
        <position position="708"/>
    </location>
</feature>
<keyword evidence="6" id="KW-0732">Signal</keyword>
<dbReference type="InterPro" id="IPR013656">
    <property type="entry name" value="PAS_4"/>
</dbReference>
<dbReference type="Pfam" id="PF02518">
    <property type="entry name" value="HATPase_c"/>
    <property type="match status" value="1"/>
</dbReference>
<comment type="function">
    <text evidence="14">Member of the two-component regulatory system BvgS/BvgA. Phosphorylates BvgA via a four-step phosphorelay in response to environmental signals.</text>
</comment>
<proteinExistence type="predicted"/>
<dbReference type="GO" id="GO:0016020">
    <property type="term" value="C:membrane"/>
    <property type="evidence" value="ECO:0007669"/>
    <property type="project" value="UniProtKB-SubCell"/>
</dbReference>
<evidence type="ECO:0000256" key="8">
    <source>
        <dbReference type="ARBA" id="ARBA00022777"/>
    </source>
</evidence>
<dbReference type="GO" id="GO:0000155">
    <property type="term" value="F:phosphorelay sensor kinase activity"/>
    <property type="evidence" value="ECO:0007669"/>
    <property type="project" value="InterPro"/>
</dbReference>
<dbReference type="SUPFAM" id="SSF52172">
    <property type="entry name" value="CheY-like"/>
    <property type="match status" value="2"/>
</dbReference>
<evidence type="ECO:0000256" key="9">
    <source>
        <dbReference type="ARBA" id="ARBA00022840"/>
    </source>
</evidence>
<dbReference type="InterPro" id="IPR004358">
    <property type="entry name" value="Sig_transdc_His_kin-like_C"/>
</dbReference>
<dbReference type="PANTHER" id="PTHR45339">
    <property type="entry name" value="HYBRID SIGNAL TRANSDUCTION HISTIDINE KINASE J"/>
    <property type="match status" value="1"/>
</dbReference>
<feature type="modified residue" description="4-aspartylphosphate" evidence="16">
    <location>
        <position position="158"/>
    </location>
</feature>
<keyword evidence="4 16" id="KW-0597">Phosphoprotein</keyword>
<dbReference type="Pfam" id="PF00512">
    <property type="entry name" value="HisKA"/>
    <property type="match status" value="1"/>
</dbReference>
<gene>
    <name evidence="22" type="ORF">C1O66_06265</name>
</gene>
<evidence type="ECO:0000256" key="1">
    <source>
        <dbReference type="ARBA" id="ARBA00000085"/>
    </source>
</evidence>
<dbReference type="CDD" id="cd00130">
    <property type="entry name" value="PAS"/>
    <property type="match status" value="1"/>
</dbReference>
<dbReference type="InterPro" id="IPR036097">
    <property type="entry name" value="HisK_dim/P_sf"/>
</dbReference>
<dbReference type="CDD" id="cd17546">
    <property type="entry name" value="REC_hyHK_CKI1_RcsC-like"/>
    <property type="match status" value="1"/>
</dbReference>
<dbReference type="InterPro" id="IPR003594">
    <property type="entry name" value="HATPase_dom"/>
</dbReference>
<dbReference type="InterPro" id="IPR001789">
    <property type="entry name" value="Sig_transdc_resp-reg_receiver"/>
</dbReference>
<keyword evidence="8" id="KW-0418">Kinase</keyword>
<dbReference type="Proteomes" id="UP000235916">
    <property type="component" value="Unassembled WGS sequence"/>
</dbReference>
<name>A0A2N8KUN6_9BURK</name>
<dbReference type="SUPFAM" id="SSF55874">
    <property type="entry name" value="ATPase domain of HSP90 chaperone/DNA topoisomerase II/histidine kinase"/>
    <property type="match status" value="1"/>
</dbReference>
<dbReference type="Pfam" id="PF08448">
    <property type="entry name" value="PAS_4"/>
    <property type="match status" value="1"/>
</dbReference>
<dbReference type="CDD" id="cd16922">
    <property type="entry name" value="HATPase_EvgS-ArcB-TorS-like"/>
    <property type="match status" value="1"/>
</dbReference>
<dbReference type="FunFam" id="3.30.565.10:FF:000010">
    <property type="entry name" value="Sensor histidine kinase RcsC"/>
    <property type="match status" value="1"/>
</dbReference>
<feature type="domain" description="Response regulatory" evidence="20">
    <location>
        <begin position="103"/>
        <end position="242"/>
    </location>
</feature>
<evidence type="ECO:0000256" key="10">
    <source>
        <dbReference type="ARBA" id="ARBA00023012"/>
    </source>
</evidence>
<dbReference type="Pfam" id="PF00072">
    <property type="entry name" value="Response_reg"/>
    <property type="match status" value="1"/>
</dbReference>
<keyword evidence="23" id="KW-1185">Reference proteome</keyword>
<keyword evidence="5" id="KW-0808">Transferase</keyword>
<evidence type="ECO:0000256" key="14">
    <source>
        <dbReference type="ARBA" id="ARBA00058004"/>
    </source>
</evidence>
<evidence type="ECO:0000256" key="12">
    <source>
        <dbReference type="ARBA" id="ARBA00023136"/>
    </source>
</evidence>
<reference evidence="22 23" key="1">
    <citation type="submission" date="2018-01" db="EMBL/GenBank/DDBJ databases">
        <title>Draft genome sequence of Paucibacter aquatile CR182 isolated from freshwater of the Nakdong River.</title>
        <authorList>
            <person name="Choi A."/>
            <person name="Chung E.J."/>
        </authorList>
    </citation>
    <scope>NUCLEOTIDE SEQUENCE [LARGE SCALE GENOMIC DNA]</scope>
    <source>
        <strain evidence="22 23">CR182</strain>
    </source>
</reference>
<keyword evidence="7" id="KW-0547">Nucleotide-binding</keyword>
<dbReference type="EC" id="2.7.13.3" evidence="3"/>
<feature type="region of interest" description="Disordered" evidence="18">
    <location>
        <begin position="786"/>
        <end position="807"/>
    </location>
</feature>
<evidence type="ECO:0000256" key="5">
    <source>
        <dbReference type="ARBA" id="ARBA00022679"/>
    </source>
</evidence>
<dbReference type="AlphaFoldDB" id="A0A2N8KUN6"/>
<organism evidence="22 23">
    <name type="scientific">Kinneretia aquatilis</name>
    <dbReference type="NCBI Taxonomy" id="2070761"/>
    <lineage>
        <taxon>Bacteria</taxon>
        <taxon>Pseudomonadati</taxon>
        <taxon>Pseudomonadota</taxon>
        <taxon>Betaproteobacteria</taxon>
        <taxon>Burkholderiales</taxon>
        <taxon>Sphaerotilaceae</taxon>
        <taxon>Roseateles</taxon>
    </lineage>
</organism>
<dbReference type="Gene3D" id="3.30.565.10">
    <property type="entry name" value="Histidine kinase-like ATPase, C-terminal domain"/>
    <property type="match status" value="1"/>
</dbReference>
<evidence type="ECO:0000256" key="17">
    <source>
        <dbReference type="SAM" id="Coils"/>
    </source>
</evidence>
<accession>A0A2N8KUN6</accession>
<sequence length="880" mass="95691">MSSRLRHPGPNPELKTPRARRRQHTHNTAAATHRGPHRECPMKPSRQTDAASDTRSRDEPLDLDELQIFADEDEPAASHLPPHADSEATGGSNSAAAPLPPWRILIVDDDEGIHQATLLALGLQSFRGRSFQFLSAYSAAEACTLLASTPDIALVLLDVVMETDDAGLRLVHTIRHGLNCHLTRILLRTGQPGMAPQHQVIVDYDIDDYRNKAELTGAKLFAAVVSALRAYDTLRAMADQQAELRATLKKVQHLEQALNEHAIVAVSDGLGRLSAANQRFCALAGAPAEHLLAQQHQPLRGHGGALGHEGLSLQQCLAQGRVWHGELIHPQADGSHRWAETTVLPLADDAGRPSQHIIVATEVTEARLARQQILDLNRDLELRVQRRTTELEEAKRAAEAANHAKSIFLANMSHEIRTPLNAVLGYAQLLSRDPRLPPALRSIVAPIEKSGTHLLTLINDILDLSKIEAGGMSLDLVDLDLAALASEMGDMFALRCAQKGIGWRCELELPSPCVLRGDAGKLRQVLLNLLSNAVKFTDCGEVVLRIRARAEAGAAGMQLCFEVSDTGLGIPQAQQDLVFAPFHQADAGAQRGGTGLGLAISSRQVELMGGQLQLQSTEGQGSRFSFRLHLAAGDRSSLPQDSGFGALVSLSEGQVLRVLVVDDIEANRDVLARMLSGLGAEVQQAEHGLQALQMLQESPARFDIVFLDIRMPVLDGIETLKRLRRELPQPQPVVVALTASALMHERQSYMREGFDDFIGKPFLFETVHQLLRQHLGPLFRPGATGADAAAASVEGHPQASPTGHHTAATQRLPSELLQLLQSAAETGWISELERGIEQLLQDCPAEQALGERLLDCLRQYDMARLQRELHALAASDELPA</sequence>
<keyword evidence="17" id="KW-0175">Coiled coil</keyword>
<dbReference type="InterPro" id="IPR000700">
    <property type="entry name" value="PAS-assoc_C"/>
</dbReference>
<dbReference type="SUPFAM" id="SSF47384">
    <property type="entry name" value="Homodimeric domain of signal transducing histidine kinase"/>
    <property type="match status" value="1"/>
</dbReference>
<evidence type="ECO:0000256" key="18">
    <source>
        <dbReference type="SAM" id="MobiDB-lite"/>
    </source>
</evidence>
<dbReference type="CDD" id="cd00082">
    <property type="entry name" value="HisKA"/>
    <property type="match status" value="1"/>
</dbReference>
<feature type="region of interest" description="Disordered" evidence="18">
    <location>
        <begin position="1"/>
        <end position="58"/>
    </location>
</feature>
<dbReference type="InterPro" id="IPR000014">
    <property type="entry name" value="PAS"/>
</dbReference>
<protein>
    <recommendedName>
        <fullName evidence="15">Virulence sensor protein BvgS</fullName>
        <ecNumber evidence="3">2.7.13.3</ecNumber>
    </recommendedName>
</protein>
<evidence type="ECO:0000256" key="3">
    <source>
        <dbReference type="ARBA" id="ARBA00012438"/>
    </source>
</evidence>
<dbReference type="PROSITE" id="PS50109">
    <property type="entry name" value="HIS_KIN"/>
    <property type="match status" value="1"/>
</dbReference>
<feature type="region of interest" description="Disordered" evidence="18">
    <location>
        <begin position="76"/>
        <end position="95"/>
    </location>
</feature>
<dbReference type="SMART" id="SM00387">
    <property type="entry name" value="HATPase_c"/>
    <property type="match status" value="1"/>
</dbReference>
<evidence type="ECO:0000256" key="11">
    <source>
        <dbReference type="ARBA" id="ARBA00023026"/>
    </source>
</evidence>
<evidence type="ECO:0000256" key="15">
    <source>
        <dbReference type="ARBA" id="ARBA00070152"/>
    </source>
</evidence>
<evidence type="ECO:0000259" key="20">
    <source>
        <dbReference type="PROSITE" id="PS50110"/>
    </source>
</evidence>
<dbReference type="PROSITE" id="PS50110">
    <property type="entry name" value="RESPONSE_REGULATORY"/>
    <property type="match status" value="2"/>
</dbReference>
<dbReference type="NCBIfam" id="TIGR00229">
    <property type="entry name" value="sensory_box"/>
    <property type="match status" value="1"/>
</dbReference>
<dbReference type="InterPro" id="IPR011006">
    <property type="entry name" value="CheY-like_superfamily"/>
</dbReference>
<feature type="domain" description="Response regulatory" evidence="20">
    <location>
        <begin position="657"/>
        <end position="775"/>
    </location>
</feature>
<evidence type="ECO:0000259" key="19">
    <source>
        <dbReference type="PROSITE" id="PS50109"/>
    </source>
</evidence>
<dbReference type="OrthoDB" id="5290456at2"/>
<keyword evidence="10" id="KW-0902">Two-component regulatory system</keyword>
<dbReference type="Gene3D" id="3.30.450.20">
    <property type="entry name" value="PAS domain"/>
    <property type="match status" value="1"/>
</dbReference>
<dbReference type="InterPro" id="IPR005467">
    <property type="entry name" value="His_kinase_dom"/>
</dbReference>
<dbReference type="InterPro" id="IPR003661">
    <property type="entry name" value="HisK_dim/P_dom"/>
</dbReference>
<comment type="subcellular location">
    <subcellularLocation>
        <location evidence="2">Membrane</location>
    </subcellularLocation>
</comment>
<comment type="caution">
    <text evidence="22">The sequence shown here is derived from an EMBL/GenBank/DDBJ whole genome shotgun (WGS) entry which is preliminary data.</text>
</comment>
<keyword evidence="9" id="KW-0067">ATP-binding</keyword>
<dbReference type="SUPFAM" id="SSF55785">
    <property type="entry name" value="PYP-like sensor domain (PAS domain)"/>
    <property type="match status" value="1"/>
</dbReference>
<evidence type="ECO:0000259" key="21">
    <source>
        <dbReference type="PROSITE" id="PS50113"/>
    </source>
</evidence>
<evidence type="ECO:0000256" key="13">
    <source>
        <dbReference type="ARBA" id="ARBA00023306"/>
    </source>
</evidence>
<dbReference type="SMART" id="SM00388">
    <property type="entry name" value="HisKA"/>
    <property type="match status" value="1"/>
</dbReference>
<dbReference type="InterPro" id="IPR036890">
    <property type="entry name" value="HATPase_C_sf"/>
</dbReference>
<comment type="catalytic activity">
    <reaction evidence="1">
        <text>ATP + protein L-histidine = ADP + protein N-phospho-L-histidine.</text>
        <dbReference type="EC" id="2.7.13.3"/>
    </reaction>
</comment>
<keyword evidence="12" id="KW-0472">Membrane</keyword>
<dbReference type="SMART" id="SM00448">
    <property type="entry name" value="REC"/>
    <property type="match status" value="2"/>
</dbReference>
<dbReference type="EMBL" id="POSP01000003">
    <property type="protein sequence ID" value="PND37177.1"/>
    <property type="molecule type" value="Genomic_DNA"/>
</dbReference>
<evidence type="ECO:0000256" key="4">
    <source>
        <dbReference type="ARBA" id="ARBA00022553"/>
    </source>
</evidence>
<keyword evidence="13" id="KW-0131">Cell cycle</keyword>
<evidence type="ECO:0000256" key="2">
    <source>
        <dbReference type="ARBA" id="ARBA00004370"/>
    </source>
</evidence>
<dbReference type="FunFam" id="1.10.287.130:FF:000038">
    <property type="entry name" value="Sensory transduction histidine kinase"/>
    <property type="match status" value="1"/>
</dbReference>
<dbReference type="InterPro" id="IPR035965">
    <property type="entry name" value="PAS-like_dom_sf"/>
</dbReference>
<keyword evidence="11" id="KW-0843">Virulence</keyword>